<evidence type="ECO:0000256" key="4">
    <source>
        <dbReference type="ARBA" id="ARBA00022727"/>
    </source>
</evidence>
<reference evidence="15" key="1">
    <citation type="journal article" date="2011" name="Stand. Genomic Sci.">
        <title>Genome sequence of the filamentous, gliding Thiothrix nivea neotype strain (JP2(T)).</title>
        <authorList>
            <person name="Lapidus A."/>
            <person name="Nolan M."/>
            <person name="Lucas S."/>
            <person name="Glavina Del Rio T."/>
            <person name="Tice H."/>
            <person name="Cheng J.F."/>
            <person name="Tapia R."/>
            <person name="Han C."/>
            <person name="Goodwin L."/>
            <person name="Pitluck S."/>
            <person name="Liolios K."/>
            <person name="Pagani I."/>
            <person name="Ivanova N."/>
            <person name="Huntemann M."/>
            <person name="Mavromatis K."/>
            <person name="Mikhailova N."/>
            <person name="Pati A."/>
            <person name="Chen A."/>
            <person name="Palaniappan K."/>
            <person name="Land M."/>
            <person name="Brambilla E.M."/>
            <person name="Rohde M."/>
            <person name="Abt B."/>
            <person name="Verbarg S."/>
            <person name="Goker M."/>
            <person name="Bristow J."/>
            <person name="Eisen J.A."/>
            <person name="Markowitz V."/>
            <person name="Hugenholtz P."/>
            <person name="Kyrpides N.C."/>
            <person name="Klenk H.P."/>
            <person name="Woyke T."/>
        </authorList>
    </citation>
    <scope>NUCLEOTIDE SEQUENCE [LARGE SCALE GENOMIC DNA]</scope>
    <source>
        <strain evidence="15">ATCC 35100 / DSM 5205 / JP2</strain>
    </source>
</reference>
<feature type="binding site" evidence="12">
    <location>
        <position position="198"/>
    </location>
    <ligand>
        <name>D-ribose 5-phosphate</name>
        <dbReference type="ChEBI" id="CHEBI:78346"/>
    </ligand>
</feature>
<comment type="subunit">
    <text evidence="12">Homohexamer.</text>
</comment>
<evidence type="ECO:0000256" key="12">
    <source>
        <dbReference type="HAMAP-Rule" id="MF_00583"/>
    </source>
</evidence>
<dbReference type="Pfam" id="PF14572">
    <property type="entry name" value="Pribosyl_synth"/>
    <property type="match status" value="1"/>
</dbReference>
<dbReference type="InterPro" id="IPR037515">
    <property type="entry name" value="Rib-P_diPkinase_bac"/>
</dbReference>
<dbReference type="FunFam" id="3.40.50.2020:FF:000001">
    <property type="entry name" value="Ribose-phosphate pyrophosphokinase"/>
    <property type="match status" value="1"/>
</dbReference>
<dbReference type="UniPathway" id="UPA00087">
    <property type="reaction ID" value="UER00172"/>
</dbReference>
<dbReference type="GO" id="GO:0006015">
    <property type="term" value="P:5-phosphoribose 1-diphosphate biosynthetic process"/>
    <property type="evidence" value="ECO:0007669"/>
    <property type="project" value="UniProtKB-UniRule"/>
</dbReference>
<dbReference type="GO" id="GO:0006164">
    <property type="term" value="P:purine nucleotide biosynthetic process"/>
    <property type="evidence" value="ECO:0007669"/>
    <property type="project" value="TreeGrafter"/>
</dbReference>
<evidence type="ECO:0000313" key="14">
    <source>
        <dbReference type="EMBL" id="EIJ33718.1"/>
    </source>
</evidence>
<dbReference type="Proteomes" id="UP000005317">
    <property type="component" value="Unassembled WGS sequence"/>
</dbReference>
<evidence type="ECO:0000256" key="6">
    <source>
        <dbReference type="ARBA" id="ARBA00022777"/>
    </source>
</evidence>
<keyword evidence="3 12" id="KW-0479">Metal-binding</keyword>
<dbReference type="GO" id="GO:0005524">
    <property type="term" value="F:ATP binding"/>
    <property type="evidence" value="ECO:0007669"/>
    <property type="project" value="UniProtKB-KW"/>
</dbReference>
<dbReference type="NCBIfam" id="NF002320">
    <property type="entry name" value="PRK01259.1"/>
    <property type="match status" value="1"/>
</dbReference>
<dbReference type="InterPro" id="IPR000842">
    <property type="entry name" value="PRib_PP_synth_CS"/>
</dbReference>
<feature type="binding site" evidence="12">
    <location>
        <position position="172"/>
    </location>
    <ligand>
        <name>Mg(2+)</name>
        <dbReference type="ChEBI" id="CHEBI:18420"/>
    </ligand>
</feature>
<evidence type="ECO:0000313" key="15">
    <source>
        <dbReference type="Proteomes" id="UP000005317"/>
    </source>
</evidence>
<feature type="binding site" evidence="12">
    <location>
        <begin position="39"/>
        <end position="41"/>
    </location>
    <ligand>
        <name>ATP</name>
        <dbReference type="ChEBI" id="CHEBI:30616"/>
    </ligand>
</feature>
<comment type="function">
    <text evidence="10 12">Involved in the biosynthesis of the central metabolite phospho-alpha-D-ribosyl-1-pyrophosphate (PRPP) via the transfer of pyrophosphoryl group from ATP to 1-hydroxyl of ribose-5-phosphate (Rib-5-P).</text>
</comment>
<dbReference type="InterPro" id="IPR029057">
    <property type="entry name" value="PRTase-like"/>
</dbReference>
<evidence type="ECO:0000259" key="13">
    <source>
        <dbReference type="Pfam" id="PF13793"/>
    </source>
</evidence>
<evidence type="ECO:0000256" key="1">
    <source>
        <dbReference type="ARBA" id="ARBA00004996"/>
    </source>
</evidence>
<keyword evidence="5 12" id="KW-0547">Nucleotide-binding</keyword>
<dbReference type="CDD" id="cd06223">
    <property type="entry name" value="PRTases_typeI"/>
    <property type="match status" value="1"/>
</dbReference>
<dbReference type="HAMAP" id="MF_00583_B">
    <property type="entry name" value="RibP_PPkinase_B"/>
    <property type="match status" value="1"/>
</dbReference>
<evidence type="ECO:0000256" key="3">
    <source>
        <dbReference type="ARBA" id="ARBA00022723"/>
    </source>
</evidence>
<keyword evidence="15" id="KW-1185">Reference proteome</keyword>
<evidence type="ECO:0000256" key="9">
    <source>
        <dbReference type="ARBA" id="ARBA00049535"/>
    </source>
</evidence>
<name>A0A656HAG3_THINJ</name>
<dbReference type="SUPFAM" id="SSF53271">
    <property type="entry name" value="PRTase-like"/>
    <property type="match status" value="2"/>
</dbReference>
<comment type="similarity">
    <text evidence="11 12">Belongs to the ribose-phosphate pyrophosphokinase family. Class I subfamily.</text>
</comment>
<dbReference type="InterPro" id="IPR005946">
    <property type="entry name" value="Rib-P_diPkinase"/>
</dbReference>
<feature type="binding site" evidence="12">
    <location>
        <begin position="98"/>
        <end position="99"/>
    </location>
    <ligand>
        <name>ATP</name>
        <dbReference type="ChEBI" id="CHEBI:30616"/>
    </ligand>
</feature>
<keyword evidence="4 12" id="KW-0545">Nucleotide biosynthesis</keyword>
<comment type="pathway">
    <text evidence="1 12">Metabolic intermediate biosynthesis; 5-phospho-alpha-D-ribose 1-diphosphate biosynthesis; 5-phospho-alpha-D-ribose 1-diphosphate from D-ribose 5-phosphate (route I): step 1/1.</text>
</comment>
<dbReference type="NCBIfam" id="TIGR01251">
    <property type="entry name" value="ribP_PPkin"/>
    <property type="match status" value="1"/>
</dbReference>
<keyword evidence="6 12" id="KW-0418">Kinase</keyword>
<dbReference type="GO" id="GO:0002189">
    <property type="term" value="C:ribose phosphate diphosphokinase complex"/>
    <property type="evidence" value="ECO:0007669"/>
    <property type="project" value="TreeGrafter"/>
</dbReference>
<keyword evidence="7 12" id="KW-0067">ATP-binding</keyword>
<dbReference type="Pfam" id="PF13793">
    <property type="entry name" value="Pribosyltran_N"/>
    <property type="match status" value="1"/>
</dbReference>
<dbReference type="InterPro" id="IPR029099">
    <property type="entry name" value="Pribosyltran_N"/>
</dbReference>
<dbReference type="RefSeq" id="WP_002707667.1">
    <property type="nucleotide sequence ID" value="NZ_JH651384.1"/>
</dbReference>
<evidence type="ECO:0000256" key="10">
    <source>
        <dbReference type="ARBA" id="ARBA00054914"/>
    </source>
</evidence>
<dbReference type="GO" id="GO:0005737">
    <property type="term" value="C:cytoplasm"/>
    <property type="evidence" value="ECO:0007669"/>
    <property type="project" value="UniProtKB-SubCell"/>
</dbReference>
<evidence type="ECO:0000256" key="11">
    <source>
        <dbReference type="ARBA" id="ARBA00061444"/>
    </source>
</evidence>
<feature type="domain" description="Ribose-phosphate pyrophosphokinase N-terminal" evidence="13">
    <location>
        <begin position="6"/>
        <end position="121"/>
    </location>
</feature>
<dbReference type="AlphaFoldDB" id="A0A656HAG3"/>
<dbReference type="GO" id="GO:0004749">
    <property type="term" value="F:ribose phosphate diphosphokinase activity"/>
    <property type="evidence" value="ECO:0007669"/>
    <property type="project" value="UniProtKB-UniRule"/>
</dbReference>
<keyword evidence="12" id="KW-0963">Cytoplasm</keyword>
<protein>
    <recommendedName>
        <fullName evidence="12">Ribose-phosphate pyrophosphokinase</fullName>
        <shortName evidence="12">RPPK</shortName>
        <ecNumber evidence="12">2.7.6.1</ecNumber>
    </recommendedName>
    <alternativeName>
        <fullName evidence="12">5-phospho-D-ribosyl alpha-1-diphosphate synthase</fullName>
    </alternativeName>
    <alternativeName>
        <fullName evidence="12">Phosphoribosyl diphosphate synthase</fullName>
    </alternativeName>
    <alternativeName>
        <fullName evidence="12">Phosphoribosyl pyrophosphate synthase</fullName>
        <shortName evidence="12">P-Rib-PP synthase</shortName>
        <shortName evidence="12">PRPP synthase</shortName>
        <shortName evidence="12">PRPPase</shortName>
    </alternativeName>
</protein>
<dbReference type="PANTHER" id="PTHR10210">
    <property type="entry name" value="RIBOSE-PHOSPHATE DIPHOSPHOKINASE FAMILY MEMBER"/>
    <property type="match status" value="1"/>
</dbReference>
<evidence type="ECO:0000256" key="7">
    <source>
        <dbReference type="ARBA" id="ARBA00022840"/>
    </source>
</evidence>
<comment type="catalytic activity">
    <reaction evidence="9 12">
        <text>D-ribose 5-phosphate + ATP = 5-phospho-alpha-D-ribose 1-diphosphate + AMP + H(+)</text>
        <dbReference type="Rhea" id="RHEA:15609"/>
        <dbReference type="ChEBI" id="CHEBI:15378"/>
        <dbReference type="ChEBI" id="CHEBI:30616"/>
        <dbReference type="ChEBI" id="CHEBI:58017"/>
        <dbReference type="ChEBI" id="CHEBI:78346"/>
        <dbReference type="ChEBI" id="CHEBI:456215"/>
        <dbReference type="EC" id="2.7.6.1"/>
    </reaction>
</comment>
<evidence type="ECO:0000256" key="5">
    <source>
        <dbReference type="ARBA" id="ARBA00022741"/>
    </source>
</evidence>
<sequence length="318" mass="34459">MSDDRMMVFTGNANPELAHKVVDHLGIPLGKIKAERFSDGEVHVELLENVRGRDVFIVQSTCAPTNDNIMELLIIADAMYRASAGRITAVIPYYGYARQDRRVRSRRVPISAKLVADMISTGHVDRVLTIDLHSDQVQGFFDLPVDNIYASGVLLNDILSQDLPHLMVVSPDVGGVVRARALAKGLGDADLAIIDKRRPEPNKSEIMNIIGNVEGRHCILIDDLIDTGGTLCNAATALKGHGALSVRAYASHAVFSGKAVSNIENSALDEVVITDTIPLSESAKKCDKIRQLSVAGILAKTILRINQDESVSSLFEGL</sequence>
<comment type="cofactor">
    <cofactor evidence="12">
        <name>Mg(2+)</name>
        <dbReference type="ChEBI" id="CHEBI:18420"/>
    </cofactor>
    <text evidence="12">Binds 2 Mg(2+) ions per subunit.</text>
</comment>
<proteinExistence type="inferred from homology"/>
<dbReference type="EMBL" id="JH651384">
    <property type="protein sequence ID" value="EIJ33718.1"/>
    <property type="molecule type" value="Genomic_DNA"/>
</dbReference>
<keyword evidence="8 12" id="KW-0460">Magnesium</keyword>
<keyword evidence="2 12" id="KW-0808">Transferase</keyword>
<dbReference type="Gene3D" id="3.40.50.2020">
    <property type="match status" value="2"/>
</dbReference>
<evidence type="ECO:0000256" key="2">
    <source>
        <dbReference type="ARBA" id="ARBA00022679"/>
    </source>
</evidence>
<dbReference type="GO" id="GO:0009156">
    <property type="term" value="P:ribonucleoside monophosphate biosynthetic process"/>
    <property type="evidence" value="ECO:0007669"/>
    <property type="project" value="InterPro"/>
</dbReference>
<evidence type="ECO:0000256" key="8">
    <source>
        <dbReference type="ARBA" id="ARBA00022842"/>
    </source>
</evidence>
<comment type="subcellular location">
    <subcellularLocation>
        <location evidence="12">Cytoplasm</location>
    </subcellularLocation>
</comment>
<feature type="binding site" evidence="12">
    <location>
        <position position="133"/>
    </location>
    <ligand>
        <name>Mg(2+)</name>
        <dbReference type="ChEBI" id="CHEBI:18420"/>
    </ligand>
</feature>
<organism evidence="14 15">
    <name type="scientific">Thiothrix nivea (strain ATCC 35100 / DSM 5205 / JP2)</name>
    <dbReference type="NCBI Taxonomy" id="870187"/>
    <lineage>
        <taxon>Bacteria</taxon>
        <taxon>Pseudomonadati</taxon>
        <taxon>Pseudomonadota</taxon>
        <taxon>Gammaproteobacteria</taxon>
        <taxon>Thiotrichales</taxon>
        <taxon>Thiotrichaceae</taxon>
        <taxon>Thiothrix</taxon>
    </lineage>
</organism>
<accession>A0A656HAG3</accession>
<dbReference type="InterPro" id="IPR000836">
    <property type="entry name" value="PRTase_dom"/>
</dbReference>
<dbReference type="GO" id="GO:0016301">
    <property type="term" value="F:kinase activity"/>
    <property type="evidence" value="ECO:0007669"/>
    <property type="project" value="UniProtKB-KW"/>
</dbReference>
<feature type="binding site" evidence="12">
    <location>
        <position position="222"/>
    </location>
    <ligand>
        <name>D-ribose 5-phosphate</name>
        <dbReference type="ChEBI" id="CHEBI:78346"/>
    </ligand>
</feature>
<feature type="active site" evidence="12">
    <location>
        <position position="196"/>
    </location>
</feature>
<dbReference type="SMART" id="SM01400">
    <property type="entry name" value="Pribosyltran_N"/>
    <property type="match status" value="1"/>
</dbReference>
<dbReference type="EC" id="2.7.6.1" evidence="12"/>
<dbReference type="PANTHER" id="PTHR10210:SF41">
    <property type="entry name" value="RIBOSE-PHOSPHATE PYROPHOSPHOKINASE 1, CHLOROPLASTIC"/>
    <property type="match status" value="1"/>
</dbReference>
<dbReference type="GO" id="GO:0000287">
    <property type="term" value="F:magnesium ion binding"/>
    <property type="evidence" value="ECO:0007669"/>
    <property type="project" value="UniProtKB-UniRule"/>
</dbReference>
<feature type="binding site" evidence="12">
    <location>
        <begin position="226"/>
        <end position="230"/>
    </location>
    <ligand>
        <name>D-ribose 5-phosphate</name>
        <dbReference type="ChEBI" id="CHEBI:78346"/>
    </ligand>
</feature>
<dbReference type="PROSITE" id="PS00114">
    <property type="entry name" value="PRPP_SYNTHASE"/>
    <property type="match status" value="1"/>
</dbReference>
<gene>
    <name evidence="12" type="primary">prs</name>
    <name evidence="14" type="ORF">Thini_1097</name>
</gene>